<protein>
    <submittedName>
        <fullName evidence="1">Uncharacterized protein</fullName>
    </submittedName>
</protein>
<dbReference type="EMBL" id="JAIWYP010000003">
    <property type="protein sequence ID" value="KAH3848839.1"/>
    <property type="molecule type" value="Genomic_DNA"/>
</dbReference>
<gene>
    <name evidence="1" type="ORF">DPMN_091222</name>
</gene>
<comment type="caution">
    <text evidence="1">The sequence shown here is derived from an EMBL/GenBank/DDBJ whole genome shotgun (WGS) entry which is preliminary data.</text>
</comment>
<evidence type="ECO:0000313" key="2">
    <source>
        <dbReference type="Proteomes" id="UP000828390"/>
    </source>
</evidence>
<dbReference type="InterPro" id="IPR011042">
    <property type="entry name" value="6-blade_b-propeller_TolB-like"/>
</dbReference>
<sequence>MNQHLIFTTFLDTGSSCGVSPDGEKIYVANKTTKLRGDLVTLSRDGMVISKLTVAGWLYPPGLHVTDSGQVLICAPYSKQILQMGRDGGQKLEVVVKSKNKLPLSVFFSKRTGLLIMGASHNNNIMVFKTQ</sequence>
<reference evidence="1" key="2">
    <citation type="submission" date="2020-11" db="EMBL/GenBank/DDBJ databases">
        <authorList>
            <person name="McCartney M.A."/>
            <person name="Auch B."/>
            <person name="Kono T."/>
            <person name="Mallez S."/>
            <person name="Becker A."/>
            <person name="Gohl D.M."/>
            <person name="Silverstein K.A.T."/>
            <person name="Koren S."/>
            <person name="Bechman K.B."/>
            <person name="Herman A."/>
            <person name="Abrahante J.E."/>
            <person name="Garbe J."/>
        </authorList>
    </citation>
    <scope>NUCLEOTIDE SEQUENCE</scope>
    <source>
        <strain evidence="1">Duluth1</strain>
        <tissue evidence="1">Whole animal</tissue>
    </source>
</reference>
<keyword evidence="2" id="KW-1185">Reference proteome</keyword>
<dbReference type="SUPFAM" id="SSF101898">
    <property type="entry name" value="NHL repeat"/>
    <property type="match status" value="1"/>
</dbReference>
<organism evidence="1 2">
    <name type="scientific">Dreissena polymorpha</name>
    <name type="common">Zebra mussel</name>
    <name type="synonym">Mytilus polymorpha</name>
    <dbReference type="NCBI Taxonomy" id="45954"/>
    <lineage>
        <taxon>Eukaryota</taxon>
        <taxon>Metazoa</taxon>
        <taxon>Spiralia</taxon>
        <taxon>Lophotrochozoa</taxon>
        <taxon>Mollusca</taxon>
        <taxon>Bivalvia</taxon>
        <taxon>Autobranchia</taxon>
        <taxon>Heteroconchia</taxon>
        <taxon>Euheterodonta</taxon>
        <taxon>Imparidentia</taxon>
        <taxon>Neoheterodontei</taxon>
        <taxon>Myida</taxon>
        <taxon>Dreissenoidea</taxon>
        <taxon>Dreissenidae</taxon>
        <taxon>Dreissena</taxon>
    </lineage>
</organism>
<dbReference type="AlphaFoldDB" id="A0A9D4L072"/>
<proteinExistence type="predicted"/>
<dbReference type="Gene3D" id="2.120.10.30">
    <property type="entry name" value="TolB, C-terminal domain"/>
    <property type="match status" value="1"/>
</dbReference>
<dbReference type="Proteomes" id="UP000828390">
    <property type="component" value="Unassembled WGS sequence"/>
</dbReference>
<evidence type="ECO:0000313" key="1">
    <source>
        <dbReference type="EMBL" id="KAH3848839.1"/>
    </source>
</evidence>
<reference evidence="1" key="1">
    <citation type="journal article" date="2019" name="bioRxiv">
        <title>The Genome of the Zebra Mussel, Dreissena polymorpha: A Resource for Invasive Species Research.</title>
        <authorList>
            <person name="McCartney M.A."/>
            <person name="Auch B."/>
            <person name="Kono T."/>
            <person name="Mallez S."/>
            <person name="Zhang Y."/>
            <person name="Obille A."/>
            <person name="Becker A."/>
            <person name="Abrahante J.E."/>
            <person name="Garbe J."/>
            <person name="Badalamenti J.P."/>
            <person name="Herman A."/>
            <person name="Mangelson H."/>
            <person name="Liachko I."/>
            <person name="Sullivan S."/>
            <person name="Sone E.D."/>
            <person name="Koren S."/>
            <person name="Silverstein K.A.T."/>
            <person name="Beckman K.B."/>
            <person name="Gohl D.M."/>
        </authorList>
    </citation>
    <scope>NUCLEOTIDE SEQUENCE</scope>
    <source>
        <strain evidence="1">Duluth1</strain>
        <tissue evidence="1">Whole animal</tissue>
    </source>
</reference>
<accession>A0A9D4L072</accession>
<name>A0A9D4L072_DREPO</name>